<protein>
    <submittedName>
        <fullName evidence="1">Uncharacterized protein</fullName>
    </submittedName>
</protein>
<dbReference type="Proteomes" id="UP000585474">
    <property type="component" value="Unassembled WGS sequence"/>
</dbReference>
<sequence length="110" mass="12549">MEKRSFTRNLSGETKVPISLQKKLVERRLPARPKTYMTDFMNDMFFGAVKVAKEEYNLTGGFMDDFGCDSFDDIVRSHSDRLTQEWLEESKRMVASCPCAAAPGNQDATR</sequence>
<dbReference type="OrthoDB" id="1743137at2759"/>
<reference evidence="1 2" key="1">
    <citation type="submission" date="2019-07" db="EMBL/GenBank/DDBJ databases">
        <title>De Novo Assembly of kiwifruit Actinidia rufa.</title>
        <authorList>
            <person name="Sugita-Konishi S."/>
            <person name="Sato K."/>
            <person name="Mori E."/>
            <person name="Abe Y."/>
            <person name="Kisaki G."/>
            <person name="Hamano K."/>
            <person name="Suezawa K."/>
            <person name="Otani M."/>
            <person name="Fukuda T."/>
            <person name="Manabe T."/>
            <person name="Gomi K."/>
            <person name="Tabuchi M."/>
            <person name="Akimitsu K."/>
            <person name="Kataoka I."/>
        </authorList>
    </citation>
    <scope>NUCLEOTIDE SEQUENCE [LARGE SCALE GENOMIC DNA]</scope>
    <source>
        <strain evidence="2">cv. Fuchu</strain>
    </source>
</reference>
<accession>A0A7J0GMU0</accession>
<keyword evidence="2" id="KW-1185">Reference proteome</keyword>
<organism evidence="1 2">
    <name type="scientific">Actinidia rufa</name>
    <dbReference type="NCBI Taxonomy" id="165716"/>
    <lineage>
        <taxon>Eukaryota</taxon>
        <taxon>Viridiplantae</taxon>
        <taxon>Streptophyta</taxon>
        <taxon>Embryophyta</taxon>
        <taxon>Tracheophyta</taxon>
        <taxon>Spermatophyta</taxon>
        <taxon>Magnoliopsida</taxon>
        <taxon>eudicotyledons</taxon>
        <taxon>Gunneridae</taxon>
        <taxon>Pentapetalae</taxon>
        <taxon>asterids</taxon>
        <taxon>Ericales</taxon>
        <taxon>Actinidiaceae</taxon>
        <taxon>Actinidia</taxon>
    </lineage>
</organism>
<proteinExistence type="predicted"/>
<evidence type="ECO:0000313" key="1">
    <source>
        <dbReference type="EMBL" id="GFZ11994.1"/>
    </source>
</evidence>
<name>A0A7J0GMU0_9ERIC</name>
<evidence type="ECO:0000313" key="2">
    <source>
        <dbReference type="Proteomes" id="UP000585474"/>
    </source>
</evidence>
<dbReference type="EMBL" id="BJWL01000023">
    <property type="protein sequence ID" value="GFZ11994.1"/>
    <property type="molecule type" value="Genomic_DNA"/>
</dbReference>
<gene>
    <name evidence="1" type="ORF">Acr_23g0003790</name>
</gene>
<dbReference type="AlphaFoldDB" id="A0A7J0GMU0"/>
<comment type="caution">
    <text evidence="1">The sequence shown here is derived from an EMBL/GenBank/DDBJ whole genome shotgun (WGS) entry which is preliminary data.</text>
</comment>